<comment type="caution">
    <text evidence="2">The sequence shown here is derived from an EMBL/GenBank/DDBJ whole genome shotgun (WGS) entry which is preliminary data.</text>
</comment>
<dbReference type="EMBL" id="CAJVQB010022169">
    <property type="protein sequence ID" value="CAG8798919.1"/>
    <property type="molecule type" value="Genomic_DNA"/>
</dbReference>
<dbReference type="Proteomes" id="UP000789901">
    <property type="component" value="Unassembled WGS sequence"/>
</dbReference>
<organism evidence="2 3">
    <name type="scientific">Gigaspora margarita</name>
    <dbReference type="NCBI Taxonomy" id="4874"/>
    <lineage>
        <taxon>Eukaryota</taxon>
        <taxon>Fungi</taxon>
        <taxon>Fungi incertae sedis</taxon>
        <taxon>Mucoromycota</taxon>
        <taxon>Glomeromycotina</taxon>
        <taxon>Glomeromycetes</taxon>
        <taxon>Diversisporales</taxon>
        <taxon>Gigasporaceae</taxon>
        <taxon>Gigaspora</taxon>
    </lineage>
</organism>
<dbReference type="InterPro" id="IPR012337">
    <property type="entry name" value="RNaseH-like_sf"/>
</dbReference>
<evidence type="ECO:0000259" key="1">
    <source>
        <dbReference type="Pfam" id="PF05699"/>
    </source>
</evidence>
<protein>
    <submittedName>
        <fullName evidence="2">6158_t:CDS:1</fullName>
    </submittedName>
</protein>
<accession>A0ABN7VTL6</accession>
<proteinExistence type="predicted"/>
<dbReference type="SUPFAM" id="SSF53098">
    <property type="entry name" value="Ribonuclease H-like"/>
    <property type="match status" value="1"/>
</dbReference>
<gene>
    <name evidence="2" type="ORF">GMARGA_LOCUS22694</name>
</gene>
<dbReference type="Pfam" id="PF05699">
    <property type="entry name" value="Dimer_Tnp_hAT"/>
    <property type="match status" value="1"/>
</dbReference>
<sequence>METIQNSIETRLSSTYLALPSEPDMSPLMWWKQHSSRFPTIASVTVDYYALQVTSIPCEHAFSVANHTINLTQNCLLKQMTRAFLCLKNWLKTSFFRMNKNI</sequence>
<evidence type="ECO:0000313" key="2">
    <source>
        <dbReference type="EMBL" id="CAG8798919.1"/>
    </source>
</evidence>
<dbReference type="InterPro" id="IPR008906">
    <property type="entry name" value="HATC_C_dom"/>
</dbReference>
<dbReference type="PANTHER" id="PTHR46481">
    <property type="entry name" value="ZINC FINGER BED DOMAIN-CONTAINING PROTEIN 4"/>
    <property type="match status" value="1"/>
</dbReference>
<name>A0ABN7VTL6_GIGMA</name>
<feature type="domain" description="HAT C-terminal dimerisation" evidence="1">
    <location>
        <begin position="20"/>
        <end position="91"/>
    </location>
</feature>
<dbReference type="PANTHER" id="PTHR46481:SF7">
    <property type="entry name" value="ZINC FINGER BED DOMAIN-CONTAINING PROTEIN RICESLEEPER 2-LIKE"/>
    <property type="match status" value="1"/>
</dbReference>
<keyword evidence="3" id="KW-1185">Reference proteome</keyword>
<dbReference type="InterPro" id="IPR052035">
    <property type="entry name" value="ZnF_BED_domain_contain"/>
</dbReference>
<evidence type="ECO:0000313" key="3">
    <source>
        <dbReference type="Proteomes" id="UP000789901"/>
    </source>
</evidence>
<reference evidence="2 3" key="1">
    <citation type="submission" date="2021-06" db="EMBL/GenBank/DDBJ databases">
        <authorList>
            <person name="Kallberg Y."/>
            <person name="Tangrot J."/>
            <person name="Rosling A."/>
        </authorList>
    </citation>
    <scope>NUCLEOTIDE SEQUENCE [LARGE SCALE GENOMIC DNA]</scope>
    <source>
        <strain evidence="2 3">120-4 pot B 10/14</strain>
    </source>
</reference>